<proteinExistence type="predicted"/>
<dbReference type="AlphaFoldDB" id="A0A0A9H9H8"/>
<evidence type="ECO:0000313" key="1">
    <source>
        <dbReference type="EMBL" id="JAE33850.1"/>
    </source>
</evidence>
<accession>A0A0A9H9H8</accession>
<dbReference type="EMBL" id="GBRH01164046">
    <property type="protein sequence ID" value="JAE33850.1"/>
    <property type="molecule type" value="Transcribed_RNA"/>
</dbReference>
<sequence>MISEAMSFKSRVQSAKSEMEVMIFFPTGIPHADRNAFINYQVLI</sequence>
<organism evidence="1">
    <name type="scientific">Arundo donax</name>
    <name type="common">Giant reed</name>
    <name type="synonym">Donax arundinaceus</name>
    <dbReference type="NCBI Taxonomy" id="35708"/>
    <lineage>
        <taxon>Eukaryota</taxon>
        <taxon>Viridiplantae</taxon>
        <taxon>Streptophyta</taxon>
        <taxon>Embryophyta</taxon>
        <taxon>Tracheophyta</taxon>
        <taxon>Spermatophyta</taxon>
        <taxon>Magnoliopsida</taxon>
        <taxon>Liliopsida</taxon>
        <taxon>Poales</taxon>
        <taxon>Poaceae</taxon>
        <taxon>PACMAD clade</taxon>
        <taxon>Arundinoideae</taxon>
        <taxon>Arundineae</taxon>
        <taxon>Arundo</taxon>
    </lineage>
</organism>
<protein>
    <submittedName>
        <fullName evidence="1">Uncharacterized protein</fullName>
    </submittedName>
</protein>
<name>A0A0A9H9H8_ARUDO</name>
<reference evidence="1" key="1">
    <citation type="submission" date="2014-09" db="EMBL/GenBank/DDBJ databases">
        <authorList>
            <person name="Magalhaes I.L.F."/>
            <person name="Oliveira U."/>
            <person name="Santos F.R."/>
            <person name="Vidigal T.H.D.A."/>
            <person name="Brescovit A.D."/>
            <person name="Santos A.J."/>
        </authorList>
    </citation>
    <scope>NUCLEOTIDE SEQUENCE</scope>
    <source>
        <tissue evidence="1">Shoot tissue taken approximately 20 cm above the soil surface</tissue>
    </source>
</reference>
<reference evidence="1" key="2">
    <citation type="journal article" date="2015" name="Data Brief">
        <title>Shoot transcriptome of the giant reed, Arundo donax.</title>
        <authorList>
            <person name="Barrero R.A."/>
            <person name="Guerrero F.D."/>
            <person name="Moolhuijzen P."/>
            <person name="Goolsby J.A."/>
            <person name="Tidwell J."/>
            <person name="Bellgard S.E."/>
            <person name="Bellgard M.I."/>
        </authorList>
    </citation>
    <scope>NUCLEOTIDE SEQUENCE</scope>
    <source>
        <tissue evidence="1">Shoot tissue taken approximately 20 cm above the soil surface</tissue>
    </source>
</reference>